<dbReference type="FunFam" id="1.25.40.10:FF:000344">
    <property type="entry name" value="Pentatricopeptide repeat-containing protein"/>
    <property type="match status" value="1"/>
</dbReference>
<evidence type="ECO:0000256" key="3">
    <source>
        <dbReference type="PROSITE-ProRule" id="PRU00708"/>
    </source>
</evidence>
<keyword evidence="2" id="KW-0809">Transit peptide</keyword>
<gene>
    <name evidence="4" type="ORF">EJB05_30623</name>
</gene>
<evidence type="ECO:0000313" key="5">
    <source>
        <dbReference type="Proteomes" id="UP000324897"/>
    </source>
</evidence>
<dbReference type="Proteomes" id="UP000324897">
    <property type="component" value="Unassembled WGS sequence"/>
</dbReference>
<feature type="repeat" description="PPR" evidence="3">
    <location>
        <begin position="422"/>
        <end position="456"/>
    </location>
</feature>
<proteinExistence type="predicted"/>
<sequence>AFTALLGRRRRRPQLTRQILLLRPRTPTAATAELTIPVMRRLVPAVSSTAAGCTSAAAITELLSRCHSLSVVKQLHAHLLLHSHLNRPFPYNHFLSKLLSLSTAAASDYVLLLLSSHPAATAFSYNVAIRFFASSRPGTSLHLFLRMHRAALRPDAYTLPFLLLAAARCPAPAAARSAHALLEKIGLRDHDHTVHSLVTMYSYLGDPLSARRVFDGIPHRDVVSWNAMMKAYERAGMSSEVAGMFRSMVAEGAVVPNGVTTAVVLTSCRDAGDLVFGRWVEEWVRSAGMKVDSLIGSALIGMYEKCGEIAEARRVFDGIIDKDVVAWNAMITGQVLYKNKLLFVVQDDADTFCADNLQMAYQMMQNGMSNEAIAMFHSMREAGVHPDKITLVGVLSSCAAVGALELGAELDRYASHRCLYSNVYVGTALVDMYAKCGDLDKALQVFQKMPSKNEASWNALICGLAFNGRGHDAIQQFELMRNEEGLQMDDITFIGVLSACVHTGLLEYGRRLFDSLTPVFKIIPKIEHYSCMVDLLARAGHLEEAWDFLEKVPGKADAVMLGALLAACRKCKNIEVGEKVIQRIMKLEPSNSWNYVVSSKIYATTDRLDDSARMIGLMRERGVSKTPGCSWVEVNGKVFEFYASTEPQHGAEDMYELMDILVDDMKIEGYIPNLDLVLKEGNGVQQAKKINVLRYERRKLFVLHTPSLVKQNQHGRANVKGQQEGWKIGTNNMVNLSNFEPPHPHPHTRFFFWRLTYPLLTC</sequence>
<feature type="non-terminal residue" evidence="4">
    <location>
        <position position="1"/>
    </location>
</feature>
<feature type="repeat" description="PPR" evidence="3">
    <location>
        <begin position="221"/>
        <end position="255"/>
    </location>
</feature>
<dbReference type="GO" id="GO:0009451">
    <property type="term" value="P:RNA modification"/>
    <property type="evidence" value="ECO:0007669"/>
    <property type="project" value="InterPro"/>
</dbReference>
<dbReference type="FunFam" id="1.25.40.10:FF:001093">
    <property type="entry name" value="Pentatricopeptide repeat-containing protein At2g34400"/>
    <property type="match status" value="1"/>
</dbReference>
<dbReference type="Gene3D" id="1.25.40.10">
    <property type="entry name" value="Tetratricopeptide repeat domain"/>
    <property type="match status" value="4"/>
</dbReference>
<dbReference type="Pfam" id="PF20431">
    <property type="entry name" value="E_motif"/>
    <property type="match status" value="1"/>
</dbReference>
<evidence type="ECO:0000256" key="1">
    <source>
        <dbReference type="ARBA" id="ARBA00022737"/>
    </source>
</evidence>
<dbReference type="AlphaFoldDB" id="A0A5J9UC16"/>
<name>A0A5J9UC16_9POAL</name>
<protein>
    <recommendedName>
        <fullName evidence="6">DYW domain-containing protein</fullName>
    </recommendedName>
</protein>
<comment type="caution">
    <text evidence="4">The sequence shown here is derived from an EMBL/GenBank/DDBJ whole genome shotgun (WGS) entry which is preliminary data.</text>
</comment>
<dbReference type="PROSITE" id="PS51375">
    <property type="entry name" value="PPR"/>
    <property type="match status" value="2"/>
</dbReference>
<evidence type="ECO:0000313" key="4">
    <source>
        <dbReference type="EMBL" id="TVU21014.1"/>
    </source>
</evidence>
<dbReference type="InterPro" id="IPR046848">
    <property type="entry name" value="E_motif"/>
</dbReference>
<evidence type="ECO:0000256" key="2">
    <source>
        <dbReference type="ARBA" id="ARBA00022946"/>
    </source>
</evidence>
<dbReference type="InterPro" id="IPR011990">
    <property type="entry name" value="TPR-like_helical_dom_sf"/>
</dbReference>
<accession>A0A5J9UC16</accession>
<dbReference type="InterPro" id="IPR002885">
    <property type="entry name" value="PPR_rpt"/>
</dbReference>
<dbReference type="GO" id="GO:0003723">
    <property type="term" value="F:RNA binding"/>
    <property type="evidence" value="ECO:0007669"/>
    <property type="project" value="InterPro"/>
</dbReference>
<dbReference type="PANTHER" id="PTHR47926">
    <property type="entry name" value="PENTATRICOPEPTIDE REPEAT-CONTAINING PROTEIN"/>
    <property type="match status" value="1"/>
</dbReference>
<reference evidence="4 5" key="1">
    <citation type="journal article" date="2019" name="Sci. Rep.">
        <title>A high-quality genome of Eragrostis curvula grass provides insights into Poaceae evolution and supports new strategies to enhance forage quality.</title>
        <authorList>
            <person name="Carballo J."/>
            <person name="Santos B.A.C.M."/>
            <person name="Zappacosta D."/>
            <person name="Garbus I."/>
            <person name="Selva J.P."/>
            <person name="Gallo C.A."/>
            <person name="Diaz A."/>
            <person name="Albertini E."/>
            <person name="Caccamo M."/>
            <person name="Echenique V."/>
        </authorList>
    </citation>
    <scope>NUCLEOTIDE SEQUENCE [LARGE SCALE GENOMIC DNA]</scope>
    <source>
        <strain evidence="5">cv. Victoria</strain>
        <tissue evidence="4">Leaf</tissue>
    </source>
</reference>
<organism evidence="4 5">
    <name type="scientific">Eragrostis curvula</name>
    <name type="common">weeping love grass</name>
    <dbReference type="NCBI Taxonomy" id="38414"/>
    <lineage>
        <taxon>Eukaryota</taxon>
        <taxon>Viridiplantae</taxon>
        <taxon>Streptophyta</taxon>
        <taxon>Embryophyta</taxon>
        <taxon>Tracheophyta</taxon>
        <taxon>Spermatophyta</taxon>
        <taxon>Magnoliopsida</taxon>
        <taxon>Liliopsida</taxon>
        <taxon>Poales</taxon>
        <taxon>Poaceae</taxon>
        <taxon>PACMAD clade</taxon>
        <taxon>Chloridoideae</taxon>
        <taxon>Eragrostideae</taxon>
        <taxon>Eragrostidinae</taxon>
        <taxon>Eragrostis</taxon>
    </lineage>
</organism>
<dbReference type="OrthoDB" id="185373at2759"/>
<dbReference type="InterPro" id="IPR046960">
    <property type="entry name" value="PPR_At4g14850-like_plant"/>
</dbReference>
<keyword evidence="1" id="KW-0677">Repeat</keyword>
<keyword evidence="5" id="KW-1185">Reference proteome</keyword>
<dbReference type="Gramene" id="TVU21014">
    <property type="protein sequence ID" value="TVU21014"/>
    <property type="gene ID" value="EJB05_30623"/>
</dbReference>
<evidence type="ECO:0008006" key="6">
    <source>
        <dbReference type="Google" id="ProtNLM"/>
    </source>
</evidence>
<dbReference type="PANTHER" id="PTHR47926:SF543">
    <property type="entry name" value="(WILD MALAYSIAN BANANA) HYPOTHETICAL PROTEIN"/>
    <property type="match status" value="1"/>
</dbReference>
<dbReference type="EMBL" id="RWGY01000026">
    <property type="protein sequence ID" value="TVU21014.1"/>
    <property type="molecule type" value="Genomic_DNA"/>
</dbReference>
<dbReference type="Pfam" id="PF01535">
    <property type="entry name" value="PPR"/>
    <property type="match status" value="5"/>
</dbReference>
<dbReference type="NCBIfam" id="TIGR00756">
    <property type="entry name" value="PPR"/>
    <property type="match status" value="3"/>
</dbReference>